<dbReference type="GO" id="GO:0004672">
    <property type="term" value="F:protein kinase activity"/>
    <property type="evidence" value="ECO:0007669"/>
    <property type="project" value="InterPro"/>
</dbReference>
<dbReference type="InterPro" id="IPR019775">
    <property type="entry name" value="WD40_repeat_CS"/>
</dbReference>
<dbReference type="CDD" id="cd00200">
    <property type="entry name" value="WD40"/>
    <property type="match status" value="1"/>
</dbReference>
<dbReference type="Gene3D" id="1.10.510.10">
    <property type="entry name" value="Transferase(Phosphotransferase) domain 1"/>
    <property type="match status" value="1"/>
</dbReference>
<keyword evidence="4" id="KW-1133">Transmembrane helix</keyword>
<keyword evidence="1 3" id="KW-0853">WD repeat</keyword>
<feature type="repeat" description="WD" evidence="3">
    <location>
        <begin position="729"/>
        <end position="770"/>
    </location>
</feature>
<evidence type="ECO:0000256" key="1">
    <source>
        <dbReference type="ARBA" id="ARBA00022574"/>
    </source>
</evidence>
<dbReference type="Pfam" id="PF00069">
    <property type="entry name" value="Pkinase"/>
    <property type="match status" value="1"/>
</dbReference>
<evidence type="ECO:0000256" key="3">
    <source>
        <dbReference type="PROSITE-ProRule" id="PRU00221"/>
    </source>
</evidence>
<dbReference type="Gene3D" id="2.130.10.10">
    <property type="entry name" value="YVTN repeat-like/Quinoprotein amine dehydrogenase"/>
    <property type="match status" value="2"/>
</dbReference>
<reference evidence="6" key="2">
    <citation type="submission" date="2019-06" db="EMBL/GenBank/DDBJ databases">
        <title>Genes from Arthrospira platensis.</title>
        <authorList>
            <person name="Faizal N."/>
            <person name="Venkatesh K."/>
            <person name="Arockiaraj J."/>
        </authorList>
    </citation>
    <scope>NUCLEOTIDE SEQUENCE</scope>
    <source>
        <strain evidence="6">SRM16</strain>
    </source>
</reference>
<dbReference type="PROSITE" id="PS50011">
    <property type="entry name" value="PROTEIN_KINASE_DOM"/>
    <property type="match status" value="1"/>
</dbReference>
<protein>
    <submittedName>
        <fullName evidence="6">ST Protein kinase</fullName>
    </submittedName>
</protein>
<dbReference type="EMBL" id="LT883584">
    <property type="protein sequence ID" value="SMZ64480.1"/>
    <property type="molecule type" value="mRNA"/>
</dbReference>
<evidence type="ECO:0000313" key="6">
    <source>
        <dbReference type="EMBL" id="SMZ64480.1"/>
    </source>
</evidence>
<proteinExistence type="evidence at transcript level"/>
<dbReference type="InterPro" id="IPR015943">
    <property type="entry name" value="WD40/YVTN_repeat-like_dom_sf"/>
</dbReference>
<dbReference type="PANTHER" id="PTHR19879:SF9">
    <property type="entry name" value="TRANSCRIPTION INITIATION FACTOR TFIID SUBUNIT 5"/>
    <property type="match status" value="1"/>
</dbReference>
<feature type="repeat" description="WD" evidence="3">
    <location>
        <begin position="603"/>
        <end position="644"/>
    </location>
</feature>
<keyword evidence="4" id="KW-0472">Membrane</keyword>
<dbReference type="SMART" id="SM00320">
    <property type="entry name" value="WD40"/>
    <property type="match status" value="7"/>
</dbReference>
<evidence type="ECO:0000259" key="5">
    <source>
        <dbReference type="PROSITE" id="PS50011"/>
    </source>
</evidence>
<dbReference type="InterPro" id="IPR020472">
    <property type="entry name" value="WD40_PAC1"/>
</dbReference>
<dbReference type="InterPro" id="IPR036322">
    <property type="entry name" value="WD40_repeat_dom_sf"/>
</dbReference>
<name>A0A4Y7LK90_9CYAN</name>
<dbReference type="SMART" id="SM00564">
    <property type="entry name" value="PQQ"/>
    <property type="match status" value="5"/>
</dbReference>
<keyword evidence="6" id="KW-0418">Kinase</keyword>
<dbReference type="AlphaFoldDB" id="A0A4Y7LK90"/>
<feature type="domain" description="Protein kinase" evidence="5">
    <location>
        <begin position="10"/>
        <end position="273"/>
    </location>
</feature>
<feature type="repeat" description="WD" evidence="3">
    <location>
        <begin position="645"/>
        <end position="686"/>
    </location>
</feature>
<sequence length="806" mass="91236">MIDQLLDRRYQILEVIESGDLGSTFLARDTRRPGECLCFIKHLRLLVEDIKLLNIARRRFRQEAKILEKLSRHDQIPQLLAYFEENEEFYLVESYTPGHLLSDEFWPGHPLSENLVIQIIYDVLEILTFVHRFGVIHRDIKPSNLLRRDSDGKLMLLDFGAVKEISLSQNHNPPTGPIGTIEYMPIEQFECNPRLNSDIYAVGMVAIQALTGLPSYELSQLRENYHTNPGQLFWRHLTIVSSEFADIIDRMVQLDYRERYQSAEEVLTALRTMGDRSPTDFSKLQTYREEIQRCASHKGDISVVGRQILEELRVTLEISKEEAEALEDEILNPYRKYREKGERYEQALIAAVKQQYPFSAETQRELDRLQELLGIYDEDIEVIKSHVLPKSGWSKILDIFGDNPRTEVANKQPKSSVAFRPRPSFWLVIGGISLAIAMLLFLLYQYQRWQQLQLTRANQQQLYSQQFETVADLVQAGNYQGCITQAQQIPESSSYHPQAQTVLEQCQSVVNWKQADLTTLAGHTAPVMSVAASNDGEIIASGSRDNTIKLWNTQTGENISTLTGDGSAILSVNFSSDGIELASGTEFWRILEWNLQTRELYLPLEHSASILTVQISPNNRNIASGSADNTVRVWDRRTGQVLYNHTQHSETVYALAFSPNGRWLVTGSGDRTVHVIDLEMGELRHRLQGHNGEVRAVAITPDGQNIISGSSDNTIKIWDLQTGQETITLTGHQGEILSVAVSPDASQIASSSGDRTVRIWNRATGELLNTLTDIPAVINSVFFLNDDTLIGGSQNGTVAIWRRQQS</sequence>
<keyword evidence="6" id="KW-0808">Transferase</keyword>
<dbReference type="InterPro" id="IPR011009">
    <property type="entry name" value="Kinase-like_dom_sf"/>
</dbReference>
<dbReference type="PRINTS" id="PR00320">
    <property type="entry name" value="GPROTEINBRPT"/>
</dbReference>
<dbReference type="SUPFAM" id="SSF56112">
    <property type="entry name" value="Protein kinase-like (PK-like)"/>
    <property type="match status" value="1"/>
</dbReference>
<evidence type="ECO:0000256" key="2">
    <source>
        <dbReference type="ARBA" id="ARBA00022737"/>
    </source>
</evidence>
<keyword evidence="4" id="KW-0812">Transmembrane</keyword>
<accession>A0A4Y7LK90</accession>
<evidence type="ECO:0000256" key="4">
    <source>
        <dbReference type="SAM" id="Phobius"/>
    </source>
</evidence>
<organism evidence="6">
    <name type="scientific">Arthrospira sp. SRM16</name>
    <dbReference type="NCBI Taxonomy" id="1929211"/>
    <lineage>
        <taxon>Bacteria</taxon>
        <taxon>Bacillati</taxon>
        <taxon>Cyanobacteriota</taxon>
        <taxon>Cyanophyceae</taxon>
        <taxon>Oscillatoriophycideae</taxon>
        <taxon>Oscillatoriales</taxon>
        <taxon>Microcoleaceae</taxon>
        <taxon>Arthrospira</taxon>
    </lineage>
</organism>
<dbReference type="InterPro" id="IPR000719">
    <property type="entry name" value="Prot_kinase_dom"/>
</dbReference>
<keyword evidence="2" id="KW-0677">Repeat</keyword>
<dbReference type="PROSITE" id="PS50082">
    <property type="entry name" value="WD_REPEATS_2"/>
    <property type="match status" value="5"/>
</dbReference>
<dbReference type="PROSITE" id="PS50294">
    <property type="entry name" value="WD_REPEATS_REGION"/>
    <property type="match status" value="5"/>
</dbReference>
<dbReference type="Pfam" id="PF00400">
    <property type="entry name" value="WD40"/>
    <property type="match status" value="5"/>
</dbReference>
<dbReference type="GO" id="GO:0005524">
    <property type="term" value="F:ATP binding"/>
    <property type="evidence" value="ECO:0007669"/>
    <property type="project" value="InterPro"/>
</dbReference>
<dbReference type="PANTHER" id="PTHR19879">
    <property type="entry name" value="TRANSCRIPTION INITIATION FACTOR TFIID"/>
    <property type="match status" value="1"/>
</dbReference>
<feature type="repeat" description="WD" evidence="3">
    <location>
        <begin position="687"/>
        <end position="728"/>
    </location>
</feature>
<dbReference type="SUPFAM" id="SSF50978">
    <property type="entry name" value="WD40 repeat-like"/>
    <property type="match status" value="1"/>
</dbReference>
<dbReference type="InterPro" id="IPR001680">
    <property type="entry name" value="WD40_rpt"/>
</dbReference>
<dbReference type="InterPro" id="IPR018391">
    <property type="entry name" value="PQQ_b-propeller_rpt"/>
</dbReference>
<dbReference type="CDD" id="cd14014">
    <property type="entry name" value="STKc_PknB_like"/>
    <property type="match status" value="1"/>
</dbReference>
<dbReference type="PROSITE" id="PS00678">
    <property type="entry name" value="WD_REPEATS_1"/>
    <property type="match status" value="2"/>
</dbReference>
<dbReference type="Gene3D" id="3.30.200.20">
    <property type="entry name" value="Phosphorylase Kinase, domain 1"/>
    <property type="match status" value="1"/>
</dbReference>
<feature type="repeat" description="WD" evidence="3">
    <location>
        <begin position="520"/>
        <end position="561"/>
    </location>
</feature>
<gene>
    <name evidence="6" type="primary">A-STPK</name>
</gene>
<reference evidence="6" key="1">
    <citation type="submission" date="2017-06" db="EMBL/GenBank/DDBJ databases">
        <authorList>
            <person name="Nizam F."/>
        </authorList>
    </citation>
    <scope>NUCLEOTIDE SEQUENCE</scope>
    <source>
        <strain evidence="6">SRM16</strain>
    </source>
</reference>
<dbReference type="SMART" id="SM00220">
    <property type="entry name" value="S_TKc"/>
    <property type="match status" value="1"/>
</dbReference>
<feature type="transmembrane region" description="Helical" evidence="4">
    <location>
        <begin position="424"/>
        <end position="444"/>
    </location>
</feature>